<dbReference type="EMBL" id="QGQD01000051">
    <property type="protein sequence ID" value="TLD00656.1"/>
    <property type="molecule type" value="Genomic_DNA"/>
</dbReference>
<proteinExistence type="predicted"/>
<keyword evidence="1" id="KW-0472">Membrane</keyword>
<name>A0A4U8QG13_9FIRM</name>
<evidence type="ECO:0000256" key="1">
    <source>
        <dbReference type="SAM" id="Phobius"/>
    </source>
</evidence>
<gene>
    <name evidence="2" type="ORF">DSM106044_02488</name>
</gene>
<reference evidence="2 3" key="1">
    <citation type="journal article" date="2019" name="Anaerobe">
        <title>Detection of Robinsoniella peoriensis in multiple bone samples of a trauma patient.</title>
        <authorList>
            <person name="Schrottner P."/>
            <person name="Hartwich K."/>
            <person name="Bunk B."/>
            <person name="Schober I."/>
            <person name="Helbig S."/>
            <person name="Rudolph W.W."/>
            <person name="Gunzer F."/>
        </authorList>
    </citation>
    <scope>NUCLEOTIDE SEQUENCE [LARGE SCALE GENOMIC DNA]</scope>
    <source>
        <strain evidence="2 3">DSM 106044</strain>
    </source>
</reference>
<dbReference type="Pfam" id="PF06182">
    <property type="entry name" value="ABC2_membrane_6"/>
    <property type="match status" value="1"/>
</dbReference>
<dbReference type="RefSeq" id="WP_138002537.1">
    <property type="nucleotide sequence ID" value="NZ_QGQD01000051.1"/>
</dbReference>
<dbReference type="PANTHER" id="PTHR36833:SF1">
    <property type="entry name" value="INTEGRAL MEMBRANE TRANSPORT PROTEIN"/>
    <property type="match status" value="1"/>
</dbReference>
<organism evidence="2 3">
    <name type="scientific">Robinsoniella peoriensis</name>
    <dbReference type="NCBI Taxonomy" id="180332"/>
    <lineage>
        <taxon>Bacteria</taxon>
        <taxon>Bacillati</taxon>
        <taxon>Bacillota</taxon>
        <taxon>Clostridia</taxon>
        <taxon>Lachnospirales</taxon>
        <taxon>Lachnospiraceae</taxon>
        <taxon>Robinsoniella</taxon>
    </lineage>
</organism>
<feature type="transmembrane region" description="Helical" evidence="1">
    <location>
        <begin position="21"/>
        <end position="43"/>
    </location>
</feature>
<feature type="transmembrane region" description="Helical" evidence="1">
    <location>
        <begin position="143"/>
        <end position="161"/>
    </location>
</feature>
<keyword evidence="3" id="KW-1185">Reference proteome</keyword>
<protein>
    <submittedName>
        <fullName evidence="2">ABC-type uncharacterized transport system, permease component</fullName>
    </submittedName>
</protein>
<accession>A0A4U8QG13</accession>
<dbReference type="Proteomes" id="UP000306509">
    <property type="component" value="Unassembled WGS sequence"/>
</dbReference>
<dbReference type="STRING" id="180332.GCA_000797495_05030"/>
<dbReference type="InterPro" id="IPR010390">
    <property type="entry name" value="ABC-2_transporter-like"/>
</dbReference>
<feature type="transmembrane region" description="Helical" evidence="1">
    <location>
        <begin position="230"/>
        <end position="251"/>
    </location>
</feature>
<dbReference type="AlphaFoldDB" id="A0A4U8QG13"/>
<keyword evidence="1" id="KW-1133">Transmembrane helix</keyword>
<comment type="caution">
    <text evidence="2">The sequence shown here is derived from an EMBL/GenBank/DDBJ whole genome shotgun (WGS) entry which is preliminary data.</text>
</comment>
<feature type="transmembrane region" description="Helical" evidence="1">
    <location>
        <begin position="205"/>
        <end position="224"/>
    </location>
</feature>
<sequence length="263" mass="29660">MRNNYRFIKELLKLRMSHLMAFRLGFFGPLFVDTSLFLIQILVFQAIFSNVDRIGSWGQGEMIIFIGTFSMIDALNMTIYFFGLLTIPDKVRNGELDLYLTKPVNPLLRITFEKVNPGTLPQILFSAGIIAYGVSVGGFQIRMIHVVGYILFVLIMTLLFYDLEVMLRTTAFFIISTTGILKLEEAGLDLCMKIPGVVFQSGFKIFFYVVLPYGVIATLPTQVLTNSLSIQGIVFGVVIVVAFTALMLRFWKLGLRHYNSASS</sequence>
<evidence type="ECO:0000313" key="2">
    <source>
        <dbReference type="EMBL" id="TLD00656.1"/>
    </source>
</evidence>
<feature type="transmembrane region" description="Helical" evidence="1">
    <location>
        <begin position="63"/>
        <end position="85"/>
    </location>
</feature>
<keyword evidence="1" id="KW-0812">Transmembrane</keyword>
<evidence type="ECO:0000313" key="3">
    <source>
        <dbReference type="Proteomes" id="UP000306509"/>
    </source>
</evidence>
<dbReference type="PANTHER" id="PTHR36833">
    <property type="entry name" value="SLR0610 PROTEIN-RELATED"/>
    <property type="match status" value="1"/>
</dbReference>